<evidence type="ECO:0000313" key="3">
    <source>
        <dbReference type="Proteomes" id="UP000290288"/>
    </source>
</evidence>
<keyword evidence="3" id="KW-1185">Reference proteome</keyword>
<protein>
    <recommendedName>
        <fullName evidence="4">C2 domain-containing protein</fullName>
    </recommendedName>
</protein>
<comment type="caution">
    <text evidence="2">The sequence shown here is derived from an EMBL/GenBank/DDBJ whole genome shotgun (WGS) entry which is preliminary data.</text>
</comment>
<proteinExistence type="predicted"/>
<gene>
    <name evidence="2" type="ORF">EST38_g9089</name>
</gene>
<accession>A0A4Q2DAU4</accession>
<keyword evidence="1" id="KW-0812">Transmembrane</keyword>
<dbReference type="Gene3D" id="2.60.40.150">
    <property type="entry name" value="C2 domain"/>
    <property type="match status" value="1"/>
</dbReference>
<evidence type="ECO:0000313" key="2">
    <source>
        <dbReference type="EMBL" id="RXW16767.1"/>
    </source>
</evidence>
<dbReference type="AlphaFoldDB" id="A0A4Q2DAU4"/>
<feature type="transmembrane region" description="Helical" evidence="1">
    <location>
        <begin position="80"/>
        <end position="100"/>
    </location>
</feature>
<keyword evidence="1" id="KW-0472">Membrane</keyword>
<dbReference type="OrthoDB" id="5427664at2759"/>
<dbReference type="EMBL" id="SDEE01000404">
    <property type="protein sequence ID" value="RXW16767.1"/>
    <property type="molecule type" value="Genomic_DNA"/>
</dbReference>
<name>A0A4Q2DAU4_9AGAR</name>
<sequence length="478" mass="53743">MPVILVRVSPEDAPNAYWSMIATALSLIISTIVTALLKEISLLDAIVVTYASAFGVAELAEQQRSRQDQPTTLRRAHSPLLILANWLRSALTYAFALFVWGTAPNFGSGPPECDRKTRLIFFGASLPALGSGRILNLAGWGILTALFAWRTLKGSWTLLAALRGLFSESVLLKPKDPPKNELNLETMEKYNYVTGEREIRERTYRPGQVFHEMIKGMMNQILGWAPTGQGRWYRKYGQLILATLIAAWAIAMTELELRLNDLAEELDREWGFGQILPLILTISPVFALFEAVLKKRSRGPLESSKRTLRFCIKGASNLTRPRSELDGYSAEEIEQFIADEELTQEYVDKTLAPSPFAILTVGDKDLYTTYALPHLSNPDWQEYFDADLSDSTTISVRIFDSKCMDRGWPSLIGYTTILPFAIFPPGSGIDIAQTENTPTQAIAVRANQRRKVAIFKWRGKTKYGKREDVLTEMYNMPE</sequence>
<feature type="transmembrane region" description="Helical" evidence="1">
    <location>
        <begin position="236"/>
        <end position="255"/>
    </location>
</feature>
<dbReference type="Proteomes" id="UP000290288">
    <property type="component" value="Unassembled WGS sequence"/>
</dbReference>
<evidence type="ECO:0000256" key="1">
    <source>
        <dbReference type="SAM" id="Phobius"/>
    </source>
</evidence>
<feature type="transmembrane region" description="Helical" evidence="1">
    <location>
        <begin position="275"/>
        <end position="293"/>
    </location>
</feature>
<keyword evidence="1" id="KW-1133">Transmembrane helix</keyword>
<evidence type="ECO:0008006" key="4">
    <source>
        <dbReference type="Google" id="ProtNLM"/>
    </source>
</evidence>
<dbReference type="SUPFAM" id="SSF49562">
    <property type="entry name" value="C2 domain (Calcium/lipid-binding domain, CaLB)"/>
    <property type="match status" value="1"/>
</dbReference>
<feature type="transmembrane region" description="Helical" evidence="1">
    <location>
        <begin position="120"/>
        <end position="149"/>
    </location>
</feature>
<reference evidence="2 3" key="1">
    <citation type="submission" date="2019-01" db="EMBL/GenBank/DDBJ databases">
        <title>Draft genome sequence of Psathyrella aberdarensis IHI B618.</title>
        <authorList>
            <person name="Buettner E."/>
            <person name="Kellner H."/>
        </authorList>
    </citation>
    <scope>NUCLEOTIDE SEQUENCE [LARGE SCALE GENOMIC DNA]</scope>
    <source>
        <strain evidence="2 3">IHI B618</strain>
    </source>
</reference>
<feature type="transmembrane region" description="Helical" evidence="1">
    <location>
        <begin position="16"/>
        <end position="36"/>
    </location>
</feature>
<organism evidence="2 3">
    <name type="scientific">Candolleomyces aberdarensis</name>
    <dbReference type="NCBI Taxonomy" id="2316362"/>
    <lineage>
        <taxon>Eukaryota</taxon>
        <taxon>Fungi</taxon>
        <taxon>Dikarya</taxon>
        <taxon>Basidiomycota</taxon>
        <taxon>Agaricomycotina</taxon>
        <taxon>Agaricomycetes</taxon>
        <taxon>Agaricomycetidae</taxon>
        <taxon>Agaricales</taxon>
        <taxon>Agaricineae</taxon>
        <taxon>Psathyrellaceae</taxon>
        <taxon>Candolleomyces</taxon>
    </lineage>
</organism>
<dbReference type="STRING" id="2316362.A0A4Q2DAU4"/>
<dbReference type="InterPro" id="IPR035892">
    <property type="entry name" value="C2_domain_sf"/>
</dbReference>